<keyword evidence="3" id="KW-1185">Reference proteome</keyword>
<comment type="caution">
    <text evidence="2">The sequence shown here is derived from an EMBL/GenBank/DDBJ whole genome shotgun (WGS) entry which is preliminary data.</text>
</comment>
<organism evidence="2 3">
    <name type="scientific">Colletotrichum musicola</name>
    <dbReference type="NCBI Taxonomy" id="2175873"/>
    <lineage>
        <taxon>Eukaryota</taxon>
        <taxon>Fungi</taxon>
        <taxon>Dikarya</taxon>
        <taxon>Ascomycota</taxon>
        <taxon>Pezizomycotina</taxon>
        <taxon>Sordariomycetes</taxon>
        <taxon>Hypocreomycetidae</taxon>
        <taxon>Glomerellales</taxon>
        <taxon>Glomerellaceae</taxon>
        <taxon>Colletotrichum</taxon>
        <taxon>Colletotrichum orchidearum species complex</taxon>
    </lineage>
</organism>
<dbReference type="Proteomes" id="UP000639643">
    <property type="component" value="Unassembled WGS sequence"/>
</dbReference>
<dbReference type="AlphaFoldDB" id="A0A8H6IXV3"/>
<gene>
    <name evidence="2" type="ORF">CMUS01_15370</name>
</gene>
<name>A0A8H6IXV3_9PEZI</name>
<evidence type="ECO:0000313" key="2">
    <source>
        <dbReference type="EMBL" id="KAF6802371.1"/>
    </source>
</evidence>
<protein>
    <submittedName>
        <fullName evidence="2">Uncharacterized protein</fullName>
    </submittedName>
</protein>
<proteinExistence type="predicted"/>
<dbReference type="EMBL" id="WIGM01001274">
    <property type="protein sequence ID" value="KAF6802371.1"/>
    <property type="molecule type" value="Genomic_DNA"/>
</dbReference>
<sequence>MGNQDRFQCASKPPEPGSFTLATDSHPVNLDKGPGLVWSCLVFRQTSVHRRLNSHCRIRPATRARAITRGCCGWFASLPGPIVQMACRWIGRRSLKDPSPVSCAGNTTTMPWETEAPTPKPQSTPILDPHSLGACLPPPPGLPLLLSTLDEAPAKALTMIPSLLPSSAPTIFARVRGYRCYSWTRESDHRDNQSFNPQLQMPTI</sequence>
<feature type="region of interest" description="Disordered" evidence="1">
    <location>
        <begin position="1"/>
        <end position="26"/>
    </location>
</feature>
<accession>A0A8H6IXV3</accession>
<reference evidence="2" key="1">
    <citation type="journal article" date="2020" name="Phytopathology">
        <title>Genome Sequence Resources of Colletotrichum truncatum, C. plurivorum, C. musicola, and C. sojae: Four Species Pathogenic to Soybean (Glycine max).</title>
        <authorList>
            <person name="Rogerio F."/>
            <person name="Boufleur T.R."/>
            <person name="Ciampi-Guillardi M."/>
            <person name="Sukno S.A."/>
            <person name="Thon M.R."/>
            <person name="Massola Junior N.S."/>
            <person name="Baroncelli R."/>
        </authorList>
    </citation>
    <scope>NUCLEOTIDE SEQUENCE</scope>
    <source>
        <strain evidence="2">LFN0074</strain>
    </source>
</reference>
<evidence type="ECO:0000256" key="1">
    <source>
        <dbReference type="SAM" id="MobiDB-lite"/>
    </source>
</evidence>
<evidence type="ECO:0000313" key="3">
    <source>
        <dbReference type="Proteomes" id="UP000639643"/>
    </source>
</evidence>